<organism evidence="2">
    <name type="scientific">Psilocybe cubensis</name>
    <name type="common">Psychedelic mushroom</name>
    <name type="synonym">Stropharia cubensis</name>
    <dbReference type="NCBI Taxonomy" id="181762"/>
    <lineage>
        <taxon>Eukaryota</taxon>
        <taxon>Fungi</taxon>
        <taxon>Dikarya</taxon>
        <taxon>Basidiomycota</taxon>
        <taxon>Agaricomycotina</taxon>
        <taxon>Agaricomycetes</taxon>
        <taxon>Agaricomycetidae</taxon>
        <taxon>Agaricales</taxon>
        <taxon>Agaricineae</taxon>
        <taxon>Strophariaceae</taxon>
        <taxon>Psilocybe</taxon>
    </lineage>
</organism>
<feature type="compositionally biased region" description="Basic and acidic residues" evidence="1">
    <location>
        <begin position="165"/>
        <end position="179"/>
    </location>
</feature>
<gene>
    <name evidence="2" type="ORF">JR316_006949</name>
</gene>
<feature type="region of interest" description="Disordered" evidence="1">
    <location>
        <begin position="1"/>
        <end position="20"/>
    </location>
</feature>
<sequence>MAPSFETHSQSSLSTSSKPALALPSTCITDSWPDSPSMGDHTHQKIDTANSNALNHADDVNNTLKLDLNNHILDNVSTAQFVEPASELEPGKSTTTLDSQFAQPDGLSKSYQDIVNNKSDPGLHMPFDDISRALYMMSHFNLFHTGKVILRDFDESNVIISPLGRTDKPDDGEEGKNASDKMTST</sequence>
<proteinExistence type="predicted"/>
<dbReference type="AlphaFoldDB" id="A0A8H8CK20"/>
<feature type="region of interest" description="Disordered" evidence="1">
    <location>
        <begin position="161"/>
        <end position="185"/>
    </location>
</feature>
<name>A0A8H8CK20_PSICU</name>
<protein>
    <submittedName>
        <fullName evidence="2">Uncharacterized protein</fullName>
    </submittedName>
</protein>
<accession>A0A8H8CK20</accession>
<reference evidence="2" key="1">
    <citation type="submission" date="2021-02" db="EMBL/GenBank/DDBJ databases">
        <title>Psilocybe cubensis genome.</title>
        <authorList>
            <person name="Mckernan K.J."/>
            <person name="Crawford S."/>
            <person name="Trippe A."/>
            <person name="Kane L.T."/>
            <person name="Mclaughlin S."/>
        </authorList>
    </citation>
    <scope>NUCLEOTIDE SEQUENCE [LARGE SCALE GENOMIC DNA]</scope>
    <source>
        <strain evidence="2">MGC-MH-2018</strain>
    </source>
</reference>
<comment type="caution">
    <text evidence="2">The sequence shown here is derived from an EMBL/GenBank/DDBJ whole genome shotgun (WGS) entry which is preliminary data.</text>
</comment>
<dbReference type="EMBL" id="JAFIQS010000006">
    <property type="protein sequence ID" value="KAG5168351.1"/>
    <property type="molecule type" value="Genomic_DNA"/>
</dbReference>
<feature type="compositionally biased region" description="Low complexity" evidence="1">
    <location>
        <begin position="9"/>
        <end position="20"/>
    </location>
</feature>
<evidence type="ECO:0000256" key="1">
    <source>
        <dbReference type="SAM" id="MobiDB-lite"/>
    </source>
</evidence>
<evidence type="ECO:0000313" key="2">
    <source>
        <dbReference type="EMBL" id="KAG5168351.1"/>
    </source>
</evidence>